<reference evidence="3" key="1">
    <citation type="journal article" date="2019" name="Int. J. Syst. Evol. Microbiol.">
        <title>The Global Catalogue of Microorganisms (GCM) 10K type strain sequencing project: providing services to taxonomists for standard genome sequencing and annotation.</title>
        <authorList>
            <consortium name="The Broad Institute Genomics Platform"/>
            <consortium name="The Broad Institute Genome Sequencing Center for Infectious Disease"/>
            <person name="Wu L."/>
            <person name="Ma J."/>
        </authorList>
    </citation>
    <scope>NUCLEOTIDE SEQUENCE [LARGE SCALE GENOMIC DNA]</scope>
    <source>
        <strain evidence="3">JCM 17759</strain>
    </source>
</reference>
<dbReference type="Gene3D" id="2.130.10.10">
    <property type="entry name" value="YVTN repeat-like/Quinoprotein amine dehydrogenase"/>
    <property type="match status" value="1"/>
</dbReference>
<dbReference type="InterPro" id="IPR002372">
    <property type="entry name" value="PQQ_rpt_dom"/>
</dbReference>
<dbReference type="SUPFAM" id="SSF50998">
    <property type="entry name" value="Quinoprotein alcohol dehydrogenase-like"/>
    <property type="match status" value="1"/>
</dbReference>
<accession>A0ABP8MR22</accession>
<keyword evidence="3" id="KW-1185">Reference proteome</keyword>
<feature type="domain" description="Pyrrolo-quinoline quinone repeat" evidence="1">
    <location>
        <begin position="167"/>
        <end position="275"/>
    </location>
</feature>
<sequence length="448" mass="49748">MQFYRLANACAGIVLVLVLYPLVAVASDRWPQFRGPHADGVVTEPSNLPTEWTASENVAWKTDIPGRGWSSPIVWGNRVFLTTVINHGDGEEPKKGLYFGGNRPELPASEHEWVVMCLDLNSGDLLWKKPVRKASPKTSIHLKNSYASETPVTDGKHVYVMFGGVGVYCFDIDGNEVWMHNLEPRKTRYGWGTAASPVLFGDRLYVVNDNDEESYLMALDKRTGKQVWRTPRDEKSNWSTPYIWQNELRREIVTLGSGKVRSYDLDGNLLWSLSGMSSITIATPYQYNGLLYISSGYVGDSDRPLYAIRPGAEGDISLEGTETANESIVWSQPTAAPYNPSTIAYEGIVYVLYDRGLFAAYDAADGSEIYSKVRIPNGGEFTSSPWAYDGKIFCINEDGVTSVIKAGNEFELLGSNPLSDDDMAMATPAIAADRLLIRTAKRIYCIQK</sequence>
<dbReference type="InterPro" id="IPR018391">
    <property type="entry name" value="PQQ_b-propeller_rpt"/>
</dbReference>
<dbReference type="PANTHER" id="PTHR34512">
    <property type="entry name" value="CELL SURFACE PROTEIN"/>
    <property type="match status" value="1"/>
</dbReference>
<gene>
    <name evidence="2" type="ORF">GCM10023156_24730</name>
</gene>
<dbReference type="Pfam" id="PF13360">
    <property type="entry name" value="PQQ_2"/>
    <property type="match status" value="1"/>
</dbReference>
<protein>
    <submittedName>
        <fullName evidence="2">PQQ-binding-like beta-propeller repeat protein</fullName>
    </submittedName>
</protein>
<dbReference type="InterPro" id="IPR015943">
    <property type="entry name" value="WD40/YVTN_repeat-like_dom_sf"/>
</dbReference>
<comment type="caution">
    <text evidence="2">The sequence shown here is derived from an EMBL/GenBank/DDBJ whole genome shotgun (WGS) entry which is preliminary data.</text>
</comment>
<dbReference type="InterPro" id="IPR011047">
    <property type="entry name" value="Quinoprotein_ADH-like_sf"/>
</dbReference>
<dbReference type="EMBL" id="BAABGA010000031">
    <property type="protein sequence ID" value="GAA4453575.1"/>
    <property type="molecule type" value="Genomic_DNA"/>
</dbReference>
<dbReference type="Gene3D" id="2.40.10.480">
    <property type="match status" value="1"/>
</dbReference>
<evidence type="ECO:0000313" key="2">
    <source>
        <dbReference type="EMBL" id="GAA4453575.1"/>
    </source>
</evidence>
<dbReference type="SMART" id="SM00564">
    <property type="entry name" value="PQQ"/>
    <property type="match status" value="4"/>
</dbReference>
<proteinExistence type="predicted"/>
<dbReference type="RefSeq" id="WP_345322406.1">
    <property type="nucleotide sequence ID" value="NZ_BAABGA010000031.1"/>
</dbReference>
<name>A0ABP8MR22_9BACT</name>
<evidence type="ECO:0000313" key="3">
    <source>
        <dbReference type="Proteomes" id="UP001500840"/>
    </source>
</evidence>
<organism evidence="2 3">
    <name type="scientific">Novipirellula rosea</name>
    <dbReference type="NCBI Taxonomy" id="1031540"/>
    <lineage>
        <taxon>Bacteria</taxon>
        <taxon>Pseudomonadati</taxon>
        <taxon>Planctomycetota</taxon>
        <taxon>Planctomycetia</taxon>
        <taxon>Pirellulales</taxon>
        <taxon>Pirellulaceae</taxon>
        <taxon>Novipirellula</taxon>
    </lineage>
</organism>
<evidence type="ECO:0000259" key="1">
    <source>
        <dbReference type="Pfam" id="PF13360"/>
    </source>
</evidence>
<dbReference type="PANTHER" id="PTHR34512:SF30">
    <property type="entry name" value="OUTER MEMBRANE PROTEIN ASSEMBLY FACTOR BAMB"/>
    <property type="match status" value="1"/>
</dbReference>
<dbReference type="Proteomes" id="UP001500840">
    <property type="component" value="Unassembled WGS sequence"/>
</dbReference>